<keyword evidence="4" id="KW-1185">Reference proteome</keyword>
<dbReference type="HOGENOM" id="CLU_1330465_0_0_11"/>
<dbReference type="eggNOG" id="ENOG502ZGK4">
    <property type="taxonomic scope" value="Bacteria"/>
</dbReference>
<feature type="coiled-coil region" evidence="1">
    <location>
        <begin position="136"/>
        <end position="163"/>
    </location>
</feature>
<accession>A6W8P2</accession>
<dbReference type="OrthoDB" id="9941364at2"/>
<dbReference type="Proteomes" id="UP000001116">
    <property type="component" value="Chromosome"/>
</dbReference>
<feature type="region of interest" description="Disordered" evidence="2">
    <location>
        <begin position="171"/>
        <end position="206"/>
    </location>
</feature>
<evidence type="ECO:0000256" key="2">
    <source>
        <dbReference type="SAM" id="MobiDB-lite"/>
    </source>
</evidence>
<sequence>MSETELYDPFPVMPPDLVHAIGMVAVQASRLENTTAVVMWSTVAADQLAVRRMPTTPDEFGAIVQSLHKVARTLAPDTGQRLRSWLQVAKNTMDQRNRVLHGWWGGAPNNRDQYMCQSMRRFKGRQSRPTTWWMTVEDVEHVANELAERLSELQQLMPDLVAELPHAGEYLRPGRNLPDDVAGKARPENFQGQPGPGLRMTKGPES</sequence>
<evidence type="ECO:0000256" key="1">
    <source>
        <dbReference type="SAM" id="Coils"/>
    </source>
</evidence>
<dbReference type="AlphaFoldDB" id="A6W8P2"/>
<feature type="compositionally biased region" description="Basic and acidic residues" evidence="2">
    <location>
        <begin position="177"/>
        <end position="187"/>
    </location>
</feature>
<dbReference type="STRING" id="266940.Krad_1695"/>
<evidence type="ECO:0000313" key="4">
    <source>
        <dbReference type="Proteomes" id="UP000001116"/>
    </source>
</evidence>
<name>A6W8P2_KINRD</name>
<dbReference type="KEGG" id="kra:Krad_1695"/>
<proteinExistence type="predicted"/>
<keyword evidence="1" id="KW-0175">Coiled coil</keyword>
<gene>
    <name evidence="3" type="ordered locus">Krad_1695</name>
</gene>
<reference evidence="4" key="1">
    <citation type="journal article" date="2008" name="PLoS ONE">
        <title>Survival in nuclear waste, extreme resistance, and potential applications gleaned from the genome sequence of Kineococcus radiotolerans SRS30216.</title>
        <authorList>
            <person name="Bagwell C.E."/>
            <person name="Bhat S."/>
            <person name="Hawkins G.M."/>
            <person name="Smith B.W."/>
            <person name="Biswas T."/>
            <person name="Hoover T.R."/>
            <person name="Saunders E."/>
            <person name="Han C.S."/>
            <person name="Tsodikov O.V."/>
            <person name="Shimkets L.J."/>
        </authorList>
    </citation>
    <scope>NUCLEOTIDE SEQUENCE [LARGE SCALE GENOMIC DNA]</scope>
    <source>
        <strain evidence="4">ATCC BAA-149 / DSM 14245 / SRS30216</strain>
    </source>
</reference>
<protein>
    <submittedName>
        <fullName evidence="3">Uncharacterized protein</fullName>
    </submittedName>
</protein>
<evidence type="ECO:0000313" key="3">
    <source>
        <dbReference type="EMBL" id="ABS03181.1"/>
    </source>
</evidence>
<dbReference type="RefSeq" id="WP_011981680.1">
    <property type="nucleotide sequence ID" value="NC_009664.2"/>
</dbReference>
<dbReference type="EMBL" id="CP000750">
    <property type="protein sequence ID" value="ABS03181.1"/>
    <property type="molecule type" value="Genomic_DNA"/>
</dbReference>
<organism evidence="3 4">
    <name type="scientific">Kineococcus radiotolerans (strain ATCC BAA-149 / DSM 14245 / SRS30216)</name>
    <dbReference type="NCBI Taxonomy" id="266940"/>
    <lineage>
        <taxon>Bacteria</taxon>
        <taxon>Bacillati</taxon>
        <taxon>Actinomycetota</taxon>
        <taxon>Actinomycetes</taxon>
        <taxon>Kineosporiales</taxon>
        <taxon>Kineosporiaceae</taxon>
        <taxon>Kineococcus</taxon>
    </lineage>
</organism>